<evidence type="ECO:0000313" key="3">
    <source>
        <dbReference type="Proteomes" id="UP001055439"/>
    </source>
</evidence>
<dbReference type="EMBL" id="CP097511">
    <property type="protein sequence ID" value="URE48403.1"/>
    <property type="molecule type" value="Genomic_DNA"/>
</dbReference>
<feature type="region of interest" description="Disordered" evidence="1">
    <location>
        <begin position="99"/>
        <end position="120"/>
    </location>
</feature>
<reference evidence="2" key="1">
    <citation type="submission" date="2022-05" db="EMBL/GenBank/DDBJ databases">
        <title>The Musa troglodytarum L. genome provides insights into the mechanism of non-climacteric behaviour and enrichment of carotenoids.</title>
        <authorList>
            <person name="Wang J."/>
        </authorList>
    </citation>
    <scope>NUCLEOTIDE SEQUENCE</scope>
    <source>
        <tissue evidence="2">Leaf</tissue>
    </source>
</reference>
<organism evidence="2 3">
    <name type="scientific">Musa troglodytarum</name>
    <name type="common">fe'i banana</name>
    <dbReference type="NCBI Taxonomy" id="320322"/>
    <lineage>
        <taxon>Eukaryota</taxon>
        <taxon>Viridiplantae</taxon>
        <taxon>Streptophyta</taxon>
        <taxon>Embryophyta</taxon>
        <taxon>Tracheophyta</taxon>
        <taxon>Spermatophyta</taxon>
        <taxon>Magnoliopsida</taxon>
        <taxon>Liliopsida</taxon>
        <taxon>Zingiberales</taxon>
        <taxon>Musaceae</taxon>
        <taxon>Musa</taxon>
    </lineage>
</organism>
<sequence>MVLNASGISSLEVLIRMEHSLVIHALCLWLMKSLEDQVMGELDLTGYKMKRIQLMLFPWKCTELGELAAEVENNWWIATWKGSIVISSMAGHPATEVTRAPGPDSTPFDSVSTQSPTEQSATRIRQLCPRGLLLESVAMGSKLSQSHRHRQGLRIVCIHLRSYLLTADGAERHQRRASCMASQFL</sequence>
<evidence type="ECO:0000256" key="1">
    <source>
        <dbReference type="SAM" id="MobiDB-lite"/>
    </source>
</evidence>
<name>A0A9E7IFQ9_9LILI</name>
<gene>
    <name evidence="2" type="ORF">MUK42_26466</name>
</gene>
<proteinExistence type="predicted"/>
<dbReference type="AlphaFoldDB" id="A0A9E7IFQ9"/>
<keyword evidence="3" id="KW-1185">Reference proteome</keyword>
<evidence type="ECO:0000313" key="2">
    <source>
        <dbReference type="EMBL" id="URE48403.1"/>
    </source>
</evidence>
<dbReference type="Proteomes" id="UP001055439">
    <property type="component" value="Chromosome 9"/>
</dbReference>
<accession>A0A9E7IFQ9</accession>
<feature type="compositionally biased region" description="Polar residues" evidence="1">
    <location>
        <begin position="107"/>
        <end position="120"/>
    </location>
</feature>
<protein>
    <submittedName>
        <fullName evidence="2">Uncharacterized protein</fullName>
    </submittedName>
</protein>